<dbReference type="PANTHER" id="PTHR10545">
    <property type="entry name" value="DIAMINE N-ACETYLTRANSFERASE"/>
    <property type="match status" value="1"/>
</dbReference>
<dbReference type="PROSITE" id="PS51186">
    <property type="entry name" value="GNAT"/>
    <property type="match status" value="1"/>
</dbReference>
<dbReference type="EMBL" id="BAAABV010000024">
    <property type="protein sequence ID" value="GAA0312654.1"/>
    <property type="molecule type" value="Genomic_DNA"/>
</dbReference>
<reference evidence="5" key="1">
    <citation type="journal article" date="2019" name="Int. J. Syst. Evol. Microbiol.">
        <title>The Global Catalogue of Microorganisms (GCM) 10K type strain sequencing project: providing services to taxonomists for standard genome sequencing and annotation.</title>
        <authorList>
            <consortium name="The Broad Institute Genomics Platform"/>
            <consortium name="The Broad Institute Genome Sequencing Center for Infectious Disease"/>
            <person name="Wu L."/>
            <person name="Ma J."/>
        </authorList>
    </citation>
    <scope>NUCLEOTIDE SEQUENCE [LARGE SCALE GENOMIC DNA]</scope>
    <source>
        <strain evidence="5">JCM 4505</strain>
    </source>
</reference>
<dbReference type="Gene3D" id="3.40.630.30">
    <property type="match status" value="1"/>
</dbReference>
<dbReference type="CDD" id="cd04301">
    <property type="entry name" value="NAT_SF"/>
    <property type="match status" value="1"/>
</dbReference>
<dbReference type="InterPro" id="IPR000182">
    <property type="entry name" value="GNAT_dom"/>
</dbReference>
<keyword evidence="5" id="KW-1185">Reference proteome</keyword>
<dbReference type="Proteomes" id="UP001501867">
    <property type="component" value="Unassembled WGS sequence"/>
</dbReference>
<evidence type="ECO:0000256" key="2">
    <source>
        <dbReference type="ARBA" id="ARBA00023315"/>
    </source>
</evidence>
<name>A0ABP3FBZ0_9ACTN</name>
<evidence type="ECO:0000256" key="1">
    <source>
        <dbReference type="ARBA" id="ARBA00022679"/>
    </source>
</evidence>
<evidence type="ECO:0000313" key="4">
    <source>
        <dbReference type="EMBL" id="GAA0312654.1"/>
    </source>
</evidence>
<dbReference type="RefSeq" id="WP_344166243.1">
    <property type="nucleotide sequence ID" value="NZ_BAAABV010000024.1"/>
</dbReference>
<keyword evidence="2" id="KW-0012">Acyltransferase</keyword>
<dbReference type="InterPro" id="IPR051016">
    <property type="entry name" value="Diverse_Substrate_AcTransf"/>
</dbReference>
<dbReference type="SUPFAM" id="SSF55729">
    <property type="entry name" value="Acyl-CoA N-acyltransferases (Nat)"/>
    <property type="match status" value="1"/>
</dbReference>
<evidence type="ECO:0000259" key="3">
    <source>
        <dbReference type="PROSITE" id="PS51186"/>
    </source>
</evidence>
<gene>
    <name evidence="4" type="ORF">GCM10010302_59430</name>
</gene>
<sequence>MDHAPDSPSPSPVRFVRPEDMPRLVELIHEHVAYEKSTPRPADLADRLGPLLFAEDTRLRVLLAETPDGTVAGYAACSEEFAFWDAASYLHMDCLYLTEEARGHGLGAALMEAVADLARESGLDHVQWQTPDWNEGAIRFYDRLGATSRPKRRYAWPV</sequence>
<accession>A0ABP3FBZ0</accession>
<dbReference type="PANTHER" id="PTHR10545:SF29">
    <property type="entry name" value="GH14572P-RELATED"/>
    <property type="match status" value="1"/>
</dbReference>
<dbReference type="InterPro" id="IPR016181">
    <property type="entry name" value="Acyl_CoA_acyltransferase"/>
</dbReference>
<keyword evidence="1" id="KW-0808">Transferase</keyword>
<proteinExistence type="predicted"/>
<feature type="domain" description="N-acetyltransferase" evidence="3">
    <location>
        <begin position="11"/>
        <end position="158"/>
    </location>
</feature>
<comment type="caution">
    <text evidence="4">The sequence shown here is derived from an EMBL/GenBank/DDBJ whole genome shotgun (WGS) entry which is preliminary data.</text>
</comment>
<protein>
    <submittedName>
        <fullName evidence="4">GNAT family N-acetyltransferase</fullName>
    </submittedName>
</protein>
<organism evidence="4 5">
    <name type="scientific">Streptomyces polychromogenes</name>
    <dbReference type="NCBI Taxonomy" id="67342"/>
    <lineage>
        <taxon>Bacteria</taxon>
        <taxon>Bacillati</taxon>
        <taxon>Actinomycetota</taxon>
        <taxon>Actinomycetes</taxon>
        <taxon>Kitasatosporales</taxon>
        <taxon>Streptomycetaceae</taxon>
        <taxon>Streptomyces</taxon>
    </lineage>
</organism>
<evidence type="ECO:0000313" key="5">
    <source>
        <dbReference type="Proteomes" id="UP001501867"/>
    </source>
</evidence>
<dbReference type="Pfam" id="PF00583">
    <property type="entry name" value="Acetyltransf_1"/>
    <property type="match status" value="1"/>
</dbReference>